<sequence>MLCSTLSGQPKPRVVTSRVAPETTHHLYVGVDLYLPHDNEMMRVKNVLGRASLVETEDGRLEEMDQTTGFRWKLVPKVCRLAATVEDLKWEAAFSPRNDPKRQQVGRQTNIMNYQQDRLNEIDVPTIVGSVRDMGGQITAERVNTVMEESNTLDAMNSQDFNNKELESRVRQNGHDAIQLTFKISSPETMAHAFLVARARLRGPEGQLSDINFHREIGAVGPTPRKILHLQTGMPAGYEILDVKIHLFNNGKEFASNLSEKRFDLSAAEARQYLLLDHTANHRNETLPAQPVWELAPAELRATSRPADVDFKVSVDVDAEGFLTAIHPTEAILPDHVGAMIAQLDFLPALQNGQPVASTAVVNLADYFR</sequence>
<keyword evidence="2" id="KW-1185">Reference proteome</keyword>
<name>A0AAF0CMQ9_9BACT</name>
<dbReference type="EMBL" id="CP119075">
    <property type="protein sequence ID" value="WED64503.1"/>
    <property type="molecule type" value="Genomic_DNA"/>
</dbReference>
<dbReference type="RefSeq" id="WP_330930864.1">
    <property type="nucleotide sequence ID" value="NZ_CP119075.1"/>
</dbReference>
<accession>A0AAF0CMQ9</accession>
<gene>
    <name evidence="1" type="ORF">PXH66_19355</name>
</gene>
<organism evidence="1 2">
    <name type="scientific">Synoicihabitans lomoniglobus</name>
    <dbReference type="NCBI Taxonomy" id="2909285"/>
    <lineage>
        <taxon>Bacteria</taxon>
        <taxon>Pseudomonadati</taxon>
        <taxon>Verrucomicrobiota</taxon>
        <taxon>Opitutia</taxon>
        <taxon>Opitutales</taxon>
        <taxon>Opitutaceae</taxon>
        <taxon>Synoicihabitans</taxon>
    </lineage>
</organism>
<dbReference type="AlphaFoldDB" id="A0AAF0CMQ9"/>
<proteinExistence type="predicted"/>
<protein>
    <submittedName>
        <fullName evidence="1">Uncharacterized protein</fullName>
    </submittedName>
</protein>
<dbReference type="KEGG" id="slom:PXH66_19355"/>
<dbReference type="Proteomes" id="UP001218638">
    <property type="component" value="Chromosome"/>
</dbReference>
<evidence type="ECO:0000313" key="1">
    <source>
        <dbReference type="EMBL" id="WED64503.1"/>
    </source>
</evidence>
<reference evidence="1" key="1">
    <citation type="submission" date="2023-03" db="EMBL/GenBank/DDBJ databases">
        <title>Lomoglobus Profundus gen. nov., sp. nov., a novel member of the phylum Verrucomicrobia, isolated from deep-marine sediment of South China Sea.</title>
        <authorList>
            <person name="Ahmad T."/>
            <person name="Ishaq S.E."/>
            <person name="Wang F."/>
        </authorList>
    </citation>
    <scope>NUCLEOTIDE SEQUENCE</scope>
    <source>
        <strain evidence="1">LMO-M01</strain>
    </source>
</reference>
<evidence type="ECO:0000313" key="2">
    <source>
        <dbReference type="Proteomes" id="UP001218638"/>
    </source>
</evidence>